<proteinExistence type="predicted"/>
<reference evidence="3" key="2">
    <citation type="submission" date="2025-09" db="UniProtKB">
        <authorList>
            <consortium name="Ensembl"/>
        </authorList>
    </citation>
    <scope>IDENTIFICATION</scope>
</reference>
<sequence length="131" mass="15071">MFCILTHGYYEYAMHECVYSTSDYSDMVYLNSYSFNKVVDVQFNSSVGKYVGYTEEGVKYAENFNKDPAIMQQRKASVDTYCRPNAQLSDSAVRDKSGECYRTLLSAVLFSNDLLSCEFTCAEETHWTRLD</sequence>
<dbReference type="Ensembl" id="ENSCCRT00010113099.1">
    <property type="protein sequence ID" value="ENSCCRP00010101824.1"/>
    <property type="gene ID" value="ENSCCRG00010044806.1"/>
</dbReference>
<name>A0A8C1RBR7_CYPCA</name>
<dbReference type="SUPFAM" id="SSF54452">
    <property type="entry name" value="MHC antigen-recognition domain"/>
    <property type="match status" value="1"/>
</dbReference>
<dbReference type="Pfam" id="PF00969">
    <property type="entry name" value="MHC_II_beta"/>
    <property type="match status" value="1"/>
</dbReference>
<evidence type="ECO:0000313" key="4">
    <source>
        <dbReference type="Proteomes" id="UP000694427"/>
    </source>
</evidence>
<dbReference type="Proteomes" id="UP000694427">
    <property type="component" value="Unplaced"/>
</dbReference>
<dbReference type="InterPro" id="IPR000353">
    <property type="entry name" value="MHC_II_b_N"/>
</dbReference>
<dbReference type="Gene3D" id="3.10.320.10">
    <property type="entry name" value="Class II Histocompatibility Antigen, M Beta Chain, Chain B, domain 1"/>
    <property type="match status" value="1"/>
</dbReference>
<feature type="domain" description="MHC class II beta chain N-terminal" evidence="2">
    <location>
        <begin position="15"/>
        <end position="90"/>
    </location>
</feature>
<organism evidence="3 4">
    <name type="scientific">Cyprinus carpio</name>
    <name type="common">Common carp</name>
    <dbReference type="NCBI Taxonomy" id="7962"/>
    <lineage>
        <taxon>Eukaryota</taxon>
        <taxon>Metazoa</taxon>
        <taxon>Chordata</taxon>
        <taxon>Craniata</taxon>
        <taxon>Vertebrata</taxon>
        <taxon>Euteleostomi</taxon>
        <taxon>Actinopterygii</taxon>
        <taxon>Neopterygii</taxon>
        <taxon>Teleostei</taxon>
        <taxon>Ostariophysi</taxon>
        <taxon>Cypriniformes</taxon>
        <taxon>Cyprinidae</taxon>
        <taxon>Cyprininae</taxon>
        <taxon>Cyprinus</taxon>
    </lineage>
</organism>
<dbReference type="GO" id="GO:0019882">
    <property type="term" value="P:antigen processing and presentation"/>
    <property type="evidence" value="ECO:0007669"/>
    <property type="project" value="InterPro"/>
</dbReference>
<protein>
    <recommendedName>
        <fullName evidence="2">MHC class II beta chain N-terminal domain-containing protein</fullName>
    </recommendedName>
</protein>
<dbReference type="AlphaFoldDB" id="A0A8C1RBR7"/>
<keyword evidence="1" id="KW-0325">Glycoprotein</keyword>
<dbReference type="GO" id="GO:0006955">
    <property type="term" value="P:immune response"/>
    <property type="evidence" value="ECO:0007669"/>
    <property type="project" value="InterPro"/>
</dbReference>
<evidence type="ECO:0000256" key="1">
    <source>
        <dbReference type="ARBA" id="ARBA00023180"/>
    </source>
</evidence>
<dbReference type="InterPro" id="IPR011162">
    <property type="entry name" value="MHC_I/II-like_Ag-recog"/>
</dbReference>
<evidence type="ECO:0000313" key="3">
    <source>
        <dbReference type="Ensembl" id="ENSCCRP00010101824.1"/>
    </source>
</evidence>
<keyword evidence="4" id="KW-1185">Reference proteome</keyword>
<dbReference type="InterPro" id="IPR014745">
    <property type="entry name" value="MHC_II_a/b_N"/>
</dbReference>
<dbReference type="GO" id="GO:0042613">
    <property type="term" value="C:MHC class II protein complex"/>
    <property type="evidence" value="ECO:0007669"/>
    <property type="project" value="InterPro"/>
</dbReference>
<evidence type="ECO:0000259" key="2">
    <source>
        <dbReference type="SMART" id="SM00921"/>
    </source>
</evidence>
<dbReference type="SMART" id="SM00921">
    <property type="entry name" value="MHC_II_beta"/>
    <property type="match status" value="1"/>
</dbReference>
<reference evidence="3" key="1">
    <citation type="submission" date="2025-08" db="UniProtKB">
        <authorList>
            <consortium name="Ensembl"/>
        </authorList>
    </citation>
    <scope>IDENTIFICATION</scope>
</reference>
<accession>A0A8C1RBR7</accession>